<dbReference type="Pfam" id="PF09012">
    <property type="entry name" value="FeoC"/>
    <property type="match status" value="1"/>
</dbReference>
<dbReference type="InterPro" id="IPR036388">
    <property type="entry name" value="WH-like_DNA-bd_sf"/>
</dbReference>
<accession>A0ABN4HPU8</accession>
<dbReference type="InterPro" id="IPR015102">
    <property type="entry name" value="Tscrpt_reg_HTH_FeoC"/>
</dbReference>
<organism evidence="2 3">
    <name type="scientific">Candidatus Coxiella mudrowiae</name>
    <dbReference type="NCBI Taxonomy" id="2054173"/>
    <lineage>
        <taxon>Bacteria</taxon>
        <taxon>Pseudomonadati</taxon>
        <taxon>Pseudomonadota</taxon>
        <taxon>Gammaproteobacteria</taxon>
        <taxon>Legionellales</taxon>
        <taxon>Coxiellaceae</taxon>
        <taxon>Coxiella</taxon>
    </lineage>
</organism>
<dbReference type="EMBL" id="CP011126">
    <property type="protein sequence ID" value="AKQ33214.1"/>
    <property type="molecule type" value="Genomic_DNA"/>
</dbReference>
<evidence type="ECO:0000313" key="2">
    <source>
        <dbReference type="EMBL" id="AKQ33214.1"/>
    </source>
</evidence>
<protein>
    <submittedName>
        <fullName evidence="2">FeoC-like transcriptional regulator</fullName>
    </submittedName>
</protein>
<dbReference type="SUPFAM" id="SSF46785">
    <property type="entry name" value="Winged helix' DNA-binding domain"/>
    <property type="match status" value="1"/>
</dbReference>
<dbReference type="Proteomes" id="UP000063965">
    <property type="component" value="Chromosome"/>
</dbReference>
<evidence type="ECO:0000313" key="3">
    <source>
        <dbReference type="Proteomes" id="UP000063965"/>
    </source>
</evidence>
<dbReference type="InterPro" id="IPR036390">
    <property type="entry name" value="WH_DNA-bd_sf"/>
</dbReference>
<gene>
    <name evidence="2" type="ORF">CleRT_01700</name>
</gene>
<evidence type="ECO:0000259" key="1">
    <source>
        <dbReference type="Pfam" id="PF09012"/>
    </source>
</evidence>
<sequence>MLLSLKAFLKERKTANLQELSLHFCKEPQIMRCMLEHWIRKGKICRLGKSAACGTKCQLCQPQFAETYQWIEIQS</sequence>
<reference evidence="2 3" key="1">
    <citation type="journal article" date="2015" name="Genome Biol. Evol.">
        <title>Distinctive Genome Reduction Rates Revealed by Genomic Analyses of Two Coxiella-Like Endosymbionts in Ticks.</title>
        <authorList>
            <person name="Gottlieb Y."/>
            <person name="Lalzar I."/>
            <person name="Klasson L."/>
        </authorList>
    </citation>
    <scope>NUCLEOTIDE SEQUENCE [LARGE SCALE GENOMIC DNA]</scope>
    <source>
        <strain evidence="2 3">CRt</strain>
    </source>
</reference>
<dbReference type="Gene3D" id="1.10.10.10">
    <property type="entry name" value="Winged helix-like DNA-binding domain superfamily/Winged helix DNA-binding domain"/>
    <property type="match status" value="1"/>
</dbReference>
<proteinExistence type="predicted"/>
<keyword evidence="3" id="KW-1185">Reference proteome</keyword>
<name>A0ABN4HPU8_9COXI</name>
<feature type="domain" description="Transcriptional regulator HTH-type FeoC" evidence="1">
    <location>
        <begin position="1"/>
        <end position="69"/>
    </location>
</feature>